<evidence type="ECO:0000313" key="1">
    <source>
        <dbReference type="EnsemblMetazoa" id="CLYHEMP001674.1"/>
    </source>
</evidence>
<dbReference type="Proteomes" id="UP000594262">
    <property type="component" value="Unplaced"/>
</dbReference>
<accession>A0A7M5UNH2</accession>
<reference evidence="1" key="1">
    <citation type="submission" date="2021-01" db="UniProtKB">
        <authorList>
            <consortium name="EnsemblMetazoa"/>
        </authorList>
    </citation>
    <scope>IDENTIFICATION</scope>
</reference>
<proteinExistence type="predicted"/>
<evidence type="ECO:0000313" key="2">
    <source>
        <dbReference type="Proteomes" id="UP000594262"/>
    </source>
</evidence>
<protein>
    <submittedName>
        <fullName evidence="1">Uncharacterized protein</fullName>
    </submittedName>
</protein>
<dbReference type="EnsemblMetazoa" id="CLYHEMT001674.1">
    <property type="protein sequence ID" value="CLYHEMP001674.1"/>
    <property type="gene ID" value="CLYHEMG001674"/>
</dbReference>
<organism evidence="1 2">
    <name type="scientific">Clytia hemisphaerica</name>
    <dbReference type="NCBI Taxonomy" id="252671"/>
    <lineage>
        <taxon>Eukaryota</taxon>
        <taxon>Metazoa</taxon>
        <taxon>Cnidaria</taxon>
        <taxon>Hydrozoa</taxon>
        <taxon>Hydroidolina</taxon>
        <taxon>Leptothecata</taxon>
        <taxon>Obeliida</taxon>
        <taxon>Clytiidae</taxon>
        <taxon>Clytia</taxon>
    </lineage>
</organism>
<sequence length="265" mass="30827">MGKTTMSITAQAQIKMDLGEDRKNDLKFLYRPPTPKAAVVASMYSCKDWPLIDKFMIKSLKYFEPVIEIPHHAMLQVKKWKDICIAFKGKELKNYSDDYMVWLDNKKYYKKDWGPIFLPNFSKLNNADYYLFEKDDSFSQKNIFSIRSESKNLLLSAGLVAVNGGNPYGKNMFLSQIEEKKVIVKVILTENDICLLASQQEPDRFLMMKKFEFSEYDHSPIEFGDGVPDFCGWWRFDIRCDGKSLTTSEFDGTSKNFYNDDCIII</sequence>
<name>A0A7M5UNH2_9CNID</name>
<keyword evidence="2" id="KW-1185">Reference proteome</keyword>
<dbReference type="AlphaFoldDB" id="A0A7M5UNH2"/>